<sequence length="75" mass="8220">MAKLPVLSGAQVIQLLSHLGFIKAAQKGSHVKLRGIRNGKKRIVIVPFHKELAPGTLTSILRQADLSIEELINKK</sequence>
<evidence type="ECO:0000313" key="9">
    <source>
        <dbReference type="Proteomes" id="UP000199584"/>
    </source>
</evidence>
<keyword evidence="7" id="KW-0346">Stress response</keyword>
<reference evidence="9" key="1">
    <citation type="submission" date="2016-10" db="EMBL/GenBank/DDBJ databases">
        <authorList>
            <person name="Varghese N."/>
            <person name="Submissions S."/>
        </authorList>
    </citation>
    <scope>NUCLEOTIDE SEQUENCE [LARGE SCALE GENOMIC DNA]</scope>
    <source>
        <strain evidence="9">DSM 3669</strain>
    </source>
</reference>
<evidence type="ECO:0000256" key="7">
    <source>
        <dbReference type="ARBA" id="ARBA00023016"/>
    </source>
</evidence>
<dbReference type="GO" id="GO:0016787">
    <property type="term" value="F:hydrolase activity"/>
    <property type="evidence" value="ECO:0007669"/>
    <property type="project" value="UniProtKB-KW"/>
</dbReference>
<dbReference type="EMBL" id="FOYM01000003">
    <property type="protein sequence ID" value="SFQ97847.1"/>
    <property type="molecule type" value="Genomic_DNA"/>
</dbReference>
<keyword evidence="4" id="KW-0255">Endonuclease</keyword>
<gene>
    <name evidence="8" type="ORF">SAMN05660706_1034</name>
</gene>
<dbReference type="Pfam" id="PF07927">
    <property type="entry name" value="HicA_toxin"/>
    <property type="match status" value="1"/>
</dbReference>
<evidence type="ECO:0000256" key="4">
    <source>
        <dbReference type="ARBA" id="ARBA00022759"/>
    </source>
</evidence>
<evidence type="ECO:0000256" key="2">
    <source>
        <dbReference type="ARBA" id="ARBA00022649"/>
    </source>
</evidence>
<keyword evidence="5" id="KW-0378">Hydrolase</keyword>
<protein>
    <submittedName>
        <fullName evidence="8">Predicted RNA binding protein YcfA, dsRBD-like fold, HicA-like mRNA interferase family</fullName>
    </submittedName>
</protein>
<dbReference type="Proteomes" id="UP000199584">
    <property type="component" value="Unassembled WGS sequence"/>
</dbReference>
<dbReference type="STRING" id="39060.SAMN05660706_1034"/>
<dbReference type="AlphaFoldDB" id="A0A1I6CXL6"/>
<evidence type="ECO:0000256" key="1">
    <source>
        <dbReference type="ARBA" id="ARBA00006620"/>
    </source>
</evidence>
<organism evidence="8 9">
    <name type="scientific">Desulfoscipio geothermicus DSM 3669</name>
    <dbReference type="NCBI Taxonomy" id="1121426"/>
    <lineage>
        <taxon>Bacteria</taxon>
        <taxon>Bacillati</taxon>
        <taxon>Bacillota</taxon>
        <taxon>Clostridia</taxon>
        <taxon>Eubacteriales</taxon>
        <taxon>Desulfallaceae</taxon>
        <taxon>Desulfoscipio</taxon>
    </lineage>
</organism>
<dbReference type="InterPro" id="IPR012933">
    <property type="entry name" value="HicA_mRNA_interferase"/>
</dbReference>
<comment type="similarity">
    <text evidence="1">Belongs to the HicA mRNA interferase family.</text>
</comment>
<name>A0A1I6CXL6_9FIRM</name>
<dbReference type="OrthoDB" id="121656at2"/>
<keyword evidence="3" id="KW-0540">Nuclease</keyword>
<dbReference type="GO" id="GO:0003729">
    <property type="term" value="F:mRNA binding"/>
    <property type="evidence" value="ECO:0007669"/>
    <property type="project" value="InterPro"/>
</dbReference>
<proteinExistence type="inferred from homology"/>
<dbReference type="GO" id="GO:0004519">
    <property type="term" value="F:endonuclease activity"/>
    <property type="evidence" value="ECO:0007669"/>
    <property type="project" value="UniProtKB-KW"/>
</dbReference>
<keyword evidence="2" id="KW-1277">Toxin-antitoxin system</keyword>
<evidence type="ECO:0000313" key="8">
    <source>
        <dbReference type="EMBL" id="SFQ97847.1"/>
    </source>
</evidence>
<keyword evidence="9" id="KW-1185">Reference proteome</keyword>
<dbReference type="InterPro" id="IPR038570">
    <property type="entry name" value="HicA_sf"/>
</dbReference>
<dbReference type="SUPFAM" id="SSF54786">
    <property type="entry name" value="YcfA/nrd intein domain"/>
    <property type="match status" value="1"/>
</dbReference>
<keyword evidence="6" id="KW-0694">RNA-binding</keyword>
<dbReference type="Gene3D" id="3.30.920.30">
    <property type="entry name" value="Hypothetical protein"/>
    <property type="match status" value="1"/>
</dbReference>
<accession>A0A1I6CXL6</accession>
<dbReference type="RefSeq" id="WP_092481865.1">
    <property type="nucleotide sequence ID" value="NZ_FOYM01000003.1"/>
</dbReference>
<evidence type="ECO:0000256" key="5">
    <source>
        <dbReference type="ARBA" id="ARBA00022801"/>
    </source>
</evidence>
<evidence type="ECO:0000256" key="3">
    <source>
        <dbReference type="ARBA" id="ARBA00022722"/>
    </source>
</evidence>
<evidence type="ECO:0000256" key="6">
    <source>
        <dbReference type="ARBA" id="ARBA00022884"/>
    </source>
</evidence>